<dbReference type="SUPFAM" id="SSF51445">
    <property type="entry name" value="(Trans)glycosidases"/>
    <property type="match status" value="1"/>
</dbReference>
<evidence type="ECO:0000256" key="5">
    <source>
        <dbReference type="ARBA" id="ARBA00048735"/>
    </source>
</evidence>
<evidence type="ECO:0000256" key="2">
    <source>
        <dbReference type="ARBA" id="ARBA00022676"/>
    </source>
</evidence>
<dbReference type="Pfam" id="PF21702">
    <property type="entry name" value="GLGE_C"/>
    <property type="match status" value="1"/>
</dbReference>
<feature type="binding site" evidence="6">
    <location>
        <position position="310"/>
    </location>
    <ligand>
        <name>alpha-maltose 1-phosphate</name>
        <dbReference type="ChEBI" id="CHEBI:63576"/>
    </ligand>
</feature>
<evidence type="ECO:0000256" key="6">
    <source>
        <dbReference type="HAMAP-Rule" id="MF_02124"/>
    </source>
</evidence>
<dbReference type="InterPro" id="IPR026585">
    <property type="entry name" value="GlgE"/>
</dbReference>
<dbReference type="CDD" id="cd11344">
    <property type="entry name" value="AmyAc_GlgE_like"/>
    <property type="match status" value="1"/>
</dbReference>
<dbReference type="InterPro" id="IPR013783">
    <property type="entry name" value="Ig-like_fold"/>
</dbReference>
<name>A0AAW6TXS8_9BACT</name>
<dbReference type="Gene3D" id="2.60.40.10">
    <property type="entry name" value="Immunoglobulins"/>
    <property type="match status" value="1"/>
</dbReference>
<keyword evidence="2 6" id="KW-0328">Glycosyltransferase</keyword>
<dbReference type="Gene3D" id="2.60.40.1180">
    <property type="entry name" value="Golgi alpha-mannosidase II"/>
    <property type="match status" value="1"/>
</dbReference>
<dbReference type="EC" id="2.4.99.16" evidence="6"/>
<feature type="active site" description="Proton donor" evidence="6">
    <location>
        <position position="410"/>
    </location>
</feature>
<dbReference type="PANTHER" id="PTHR47786:SF2">
    <property type="entry name" value="GLYCOSYL HYDROLASE FAMILY 13 CATALYTIC DOMAIN-CONTAINING PROTEIN"/>
    <property type="match status" value="1"/>
</dbReference>
<evidence type="ECO:0000313" key="8">
    <source>
        <dbReference type="EMBL" id="MDI6450533.1"/>
    </source>
</evidence>
<dbReference type="GO" id="GO:0030979">
    <property type="term" value="P:alpha-glucan biosynthetic process"/>
    <property type="evidence" value="ECO:0007669"/>
    <property type="project" value="UniProtKB-UniRule"/>
</dbReference>
<feature type="active site" description="Nucleophile" evidence="6">
    <location>
        <position position="381"/>
    </location>
</feature>
<keyword evidence="9" id="KW-1185">Reference proteome</keyword>
<dbReference type="GO" id="GO:0016758">
    <property type="term" value="F:hexosyltransferase activity"/>
    <property type="evidence" value="ECO:0007669"/>
    <property type="project" value="UniProtKB-UniRule"/>
</dbReference>
<accession>A0AAW6TXS8</accession>
<keyword evidence="3 6" id="KW-0808">Transferase</keyword>
<comment type="subunit">
    <text evidence="1 6">Homodimer.</text>
</comment>
<dbReference type="InterPro" id="IPR006047">
    <property type="entry name" value="GH13_cat_dom"/>
</dbReference>
<evidence type="ECO:0000256" key="4">
    <source>
        <dbReference type="ARBA" id="ARBA00023277"/>
    </source>
</evidence>
<dbReference type="RefSeq" id="WP_349245944.1">
    <property type="nucleotide sequence ID" value="NZ_JASCXX010000021.1"/>
</dbReference>
<reference evidence="8" key="1">
    <citation type="submission" date="2023-05" db="EMBL/GenBank/DDBJ databases">
        <title>Anaerotaeda fermentans gen. nov., sp. nov., a novel anaerobic planctomycete of the new family within the order Sedimentisphaerales isolated from Taman Peninsula, Russia.</title>
        <authorList>
            <person name="Khomyakova M.A."/>
            <person name="Merkel A.Y."/>
            <person name="Slobodkin A.I."/>
        </authorList>
    </citation>
    <scope>NUCLEOTIDE SEQUENCE</scope>
    <source>
        <strain evidence="8">M17dextr</strain>
    </source>
</reference>
<dbReference type="InterPro" id="IPR013780">
    <property type="entry name" value="Glyco_hydro_b"/>
</dbReference>
<evidence type="ECO:0000313" key="9">
    <source>
        <dbReference type="Proteomes" id="UP001431776"/>
    </source>
</evidence>
<dbReference type="InterPro" id="IPR049171">
    <property type="entry name" value="GLGE_C"/>
</dbReference>
<evidence type="ECO:0000256" key="1">
    <source>
        <dbReference type="ARBA" id="ARBA00011738"/>
    </source>
</evidence>
<evidence type="ECO:0000256" key="3">
    <source>
        <dbReference type="ARBA" id="ARBA00022679"/>
    </source>
</evidence>
<dbReference type="InterPro" id="IPR021828">
    <property type="entry name" value="GlgE_dom_N/S"/>
</dbReference>
<feature type="binding site" evidence="6">
    <location>
        <position position="345"/>
    </location>
    <ligand>
        <name>alpha-maltose 1-phosphate</name>
        <dbReference type="ChEBI" id="CHEBI:63576"/>
    </ligand>
</feature>
<dbReference type="HAMAP" id="MF_02124">
    <property type="entry name" value="GlgE"/>
    <property type="match status" value="1"/>
</dbReference>
<gene>
    <name evidence="6" type="primary">glgE</name>
    <name evidence="8" type="ORF">QJ522_15850</name>
</gene>
<dbReference type="InterPro" id="IPR017853">
    <property type="entry name" value="GH"/>
</dbReference>
<dbReference type="Gene3D" id="3.20.20.80">
    <property type="entry name" value="Glycosidases"/>
    <property type="match status" value="1"/>
</dbReference>
<organism evidence="8 9">
    <name type="scientific">Anaerobaca lacustris</name>
    <dbReference type="NCBI Taxonomy" id="3044600"/>
    <lineage>
        <taxon>Bacteria</taxon>
        <taxon>Pseudomonadati</taxon>
        <taxon>Planctomycetota</taxon>
        <taxon>Phycisphaerae</taxon>
        <taxon>Sedimentisphaerales</taxon>
        <taxon>Anaerobacaceae</taxon>
        <taxon>Anaerobaca</taxon>
    </lineage>
</organism>
<dbReference type="Pfam" id="PF11896">
    <property type="entry name" value="GlgE_dom_N_S"/>
    <property type="match status" value="1"/>
</dbReference>
<comment type="function">
    <text evidence="6">Maltosyltransferase that uses maltose 1-phosphate (M1P) as the sugar donor to elongate linear or branched alpha-(1-&gt;4)-glucans. Is involved in a branched alpha-glucan biosynthetic pathway from trehalose, together with TreS, Mak and GlgB.</text>
</comment>
<feature type="binding site" evidence="6">
    <location>
        <position position="250"/>
    </location>
    <ligand>
        <name>alpha-maltose 1-phosphate</name>
        <dbReference type="ChEBI" id="CHEBI:63576"/>
    </ligand>
</feature>
<feature type="domain" description="Glycosyl hydrolase family 13 catalytic" evidence="7">
    <location>
        <begin position="203"/>
        <end position="547"/>
    </location>
</feature>
<feature type="binding site" evidence="6">
    <location>
        <begin position="522"/>
        <end position="523"/>
    </location>
    <ligand>
        <name>alpha-maltose 1-phosphate</name>
        <dbReference type="ChEBI" id="CHEBI:63576"/>
    </ligand>
</feature>
<protein>
    <recommendedName>
        <fullName evidence="6">Alpha-1,4-glucan:maltose-1-phosphate maltosyltransferase</fullName>
        <shortName evidence="6">GMPMT</shortName>
        <ecNumber evidence="6">2.4.99.16</ecNumber>
    </recommendedName>
    <alternativeName>
        <fullName evidence="6">(1-&gt;4)-alpha-D-glucan:maltose-1-phosphate alpha-D-maltosyltransferase</fullName>
    </alternativeName>
</protein>
<keyword evidence="4 6" id="KW-0119">Carbohydrate metabolism</keyword>
<feature type="binding site" evidence="6">
    <location>
        <position position="382"/>
    </location>
    <ligand>
        <name>alpha-maltose 1-phosphate</name>
        <dbReference type="ChEBI" id="CHEBI:63576"/>
    </ligand>
</feature>
<comment type="similarity">
    <text evidence="6">Belongs to the glycosyl hydrolase 13 family. GlgE subfamily.</text>
</comment>
<dbReference type="AlphaFoldDB" id="A0AAW6TXS8"/>
<dbReference type="Proteomes" id="UP001431776">
    <property type="component" value="Unassembled WGS sequence"/>
</dbReference>
<dbReference type="Gene3D" id="1.20.58.80">
    <property type="entry name" value="Phosphotransferase system, lactose/cellobiose-type IIA subunit"/>
    <property type="match status" value="1"/>
</dbReference>
<dbReference type="GO" id="GO:0004553">
    <property type="term" value="F:hydrolase activity, hydrolyzing O-glycosyl compounds"/>
    <property type="evidence" value="ECO:0007669"/>
    <property type="project" value="InterPro"/>
</dbReference>
<comment type="caution">
    <text evidence="8">The sequence shown here is derived from an EMBL/GenBank/DDBJ whole genome shotgun (WGS) entry which is preliminary data.</text>
</comment>
<dbReference type="PANTHER" id="PTHR47786">
    <property type="entry name" value="ALPHA-1,4-GLUCAN:MALTOSE-1-PHOSPHATE MALTOSYLTRANSFERASE"/>
    <property type="match status" value="1"/>
</dbReference>
<proteinExistence type="inferred from homology"/>
<evidence type="ECO:0000259" key="7">
    <source>
        <dbReference type="SMART" id="SM00642"/>
    </source>
</evidence>
<sequence length="662" mass="76564">MIADNDGRRRVVIDRVRPQIDGGRFPIKRSLGETVTVRADVFADGHDRIGVELLHRGPGQDSWTVGTMVHRVNDEWIAQFSVTELGDYRYTVRAWVDHFATWQADLAKRIEAHQDVTVELRIGAEMLTVAAKRAGQSDAERLKGWARHLRSTKRGRTAIETALSDELTAMMAQYPDRSLAILYDRDLAITVDRPEAVFSAWYELFPRSFGKGGKHGTFRDCERLLREIARMGFDVLYLPPIHPIGQTHRKGKNNATVCTKTDPGSPWAIGSAEGGHKAVAKELGTLSDFRRLVKKAGQHGLEIALDMAFQCSPDHPYVTSHPEWFRWRPDGTVQFAENPPKKYEDILPLNFETPQWRALWEELRDVVLFWTDQGVRIFRVDNPHTKPFGFWQWLIAEVRRRHPDVLFLAEAFTRPKVMQRLAKVGFNQSYTYFTWRNTKWELEQYIRELTQTDTAETMRPNFWPNTPDILPQYLQYGGRAAFIIRLVLAATLSSSYGIYGPAFELCVSEAIEGKEEYLDSEKYEIKKWDWKRKGNIRPVIERINRVRRENPCLQTFRNIRLYDVQNENLLCYGKTGDDPTDVTVIVVSLDPHHKQSGWVQLPLDALGLDPHQPYLMDDALTGDKYVWQGASNYIELDPHIMPAHILRLRRTLRRETDFDYFL</sequence>
<dbReference type="EMBL" id="JASCXX010000021">
    <property type="protein sequence ID" value="MDI6450533.1"/>
    <property type="molecule type" value="Genomic_DNA"/>
</dbReference>
<feature type="site" description="Transition state stabilizer" evidence="6">
    <location>
        <position position="468"/>
    </location>
</feature>
<dbReference type="SMART" id="SM00642">
    <property type="entry name" value="Aamy"/>
    <property type="match status" value="1"/>
</dbReference>
<comment type="catalytic activity">
    <reaction evidence="5 6">
        <text>alpha-maltose 1-phosphate + [(1-&gt;4)-alpha-D-glucosyl](n) = [(1-&gt;4)-alpha-D-glucosyl](n+2) + phosphate</text>
        <dbReference type="Rhea" id="RHEA:42692"/>
        <dbReference type="Rhea" id="RHEA-COMP:9584"/>
        <dbReference type="Rhea" id="RHEA-COMP:10183"/>
        <dbReference type="ChEBI" id="CHEBI:15444"/>
        <dbReference type="ChEBI" id="CHEBI:43474"/>
        <dbReference type="ChEBI" id="CHEBI:63576"/>
        <dbReference type="EC" id="2.4.99.16"/>
    </reaction>
</comment>